<keyword evidence="2" id="KW-0560">Oxidoreductase</keyword>
<keyword evidence="1" id="KW-0479">Metal-binding</keyword>
<proteinExistence type="predicted"/>
<dbReference type="GO" id="GO:0046872">
    <property type="term" value="F:metal ion binding"/>
    <property type="evidence" value="ECO:0007669"/>
    <property type="project" value="UniProtKB-KW"/>
</dbReference>
<dbReference type="GO" id="GO:0051287">
    <property type="term" value="F:NAD binding"/>
    <property type="evidence" value="ECO:0007669"/>
    <property type="project" value="InterPro"/>
</dbReference>
<comment type="caution">
    <text evidence="4">The sequence shown here is derived from an EMBL/GenBank/DDBJ whole genome shotgun (WGS) entry which is preliminary data.</text>
</comment>
<gene>
    <name evidence="4" type="ORF">IAA97_06565</name>
</gene>
<reference evidence="4" key="2">
    <citation type="journal article" date="2021" name="PeerJ">
        <title>Extensive microbial diversity within the chicken gut microbiome revealed by metagenomics and culture.</title>
        <authorList>
            <person name="Gilroy R."/>
            <person name="Ravi A."/>
            <person name="Getino M."/>
            <person name="Pursley I."/>
            <person name="Horton D.L."/>
            <person name="Alikhan N.F."/>
            <person name="Baker D."/>
            <person name="Gharbi K."/>
            <person name="Hall N."/>
            <person name="Watson M."/>
            <person name="Adriaenssens E.M."/>
            <person name="Foster-Nyarko E."/>
            <person name="Jarju S."/>
            <person name="Secka A."/>
            <person name="Antonio M."/>
            <person name="Oren A."/>
            <person name="Chaudhuri R.R."/>
            <person name="La Ragione R."/>
            <person name="Hildebrand F."/>
            <person name="Pallen M.J."/>
        </authorList>
    </citation>
    <scope>NUCLEOTIDE SEQUENCE</scope>
    <source>
        <strain evidence="4">7293</strain>
    </source>
</reference>
<dbReference type="PANTHER" id="PTHR30004">
    <property type="entry name" value="4-HYDROXYTHREONINE-4-PHOSPHATE DEHYDROGENASE"/>
    <property type="match status" value="1"/>
</dbReference>
<dbReference type="Proteomes" id="UP000823615">
    <property type="component" value="Unassembled WGS sequence"/>
</dbReference>
<name>A0A9D9H5I0_9SPIO</name>
<evidence type="ECO:0000313" key="5">
    <source>
        <dbReference type="Proteomes" id="UP000823615"/>
    </source>
</evidence>
<evidence type="ECO:0000256" key="1">
    <source>
        <dbReference type="ARBA" id="ARBA00022723"/>
    </source>
</evidence>
<keyword evidence="3" id="KW-0520">NAD</keyword>
<dbReference type="PANTHER" id="PTHR30004:SF6">
    <property type="entry name" value="D-THREONATE 4-PHOSPHATE DEHYDROGENASE"/>
    <property type="match status" value="1"/>
</dbReference>
<dbReference type="EMBL" id="JADIMT010000074">
    <property type="protein sequence ID" value="MBO8436624.1"/>
    <property type="molecule type" value="Genomic_DNA"/>
</dbReference>
<evidence type="ECO:0000256" key="2">
    <source>
        <dbReference type="ARBA" id="ARBA00023002"/>
    </source>
</evidence>
<dbReference type="Gene3D" id="3.40.718.10">
    <property type="entry name" value="Isopropylmalate Dehydrogenase"/>
    <property type="match status" value="1"/>
</dbReference>
<protein>
    <submittedName>
        <fullName evidence="4">4-hydroxythreonine-4-phosphate dehydrogenase PdxA</fullName>
    </submittedName>
</protein>
<sequence length="337" mass="36237">MQRYTVLSMGDPAGQSPEMIIKAARILSGDPALYLIVTGDEGVFRKTASDLSMPLPFTFYTDDRESLKEAEDNSEQLIFYNTSSIDIDEFCYGKVSAETGEASYEALKNAVEIIQNGLGQTLVTMPVSGEALRLAGYKERSVFGLLSLFASSARLSNMLRSGNLNIFGLTHRRSVRSALEEVKRENIISTLVEIDSITSSPYFDSSKPIAVSSLNPMKADGSWTGTEEDEAIIPAVETVRKIGINAIGPLPVEEVFAEGVRGKFSAELVMTASEGFAAAAAASSDKACMITWGLPFMRVAPLIEAGFENAGKGTAETGRLEAAISLANLFRHSSLMA</sequence>
<dbReference type="SUPFAM" id="SSF53659">
    <property type="entry name" value="Isocitrate/Isopropylmalate dehydrogenase-like"/>
    <property type="match status" value="1"/>
</dbReference>
<dbReference type="AlphaFoldDB" id="A0A9D9H5I0"/>
<accession>A0A9D9H5I0</accession>
<dbReference type="GO" id="GO:0016491">
    <property type="term" value="F:oxidoreductase activity"/>
    <property type="evidence" value="ECO:0007669"/>
    <property type="project" value="UniProtKB-KW"/>
</dbReference>
<evidence type="ECO:0000313" key="4">
    <source>
        <dbReference type="EMBL" id="MBO8436624.1"/>
    </source>
</evidence>
<organism evidence="4 5">
    <name type="scientific">Candidatus Ornithospirochaeta stercoripullorum</name>
    <dbReference type="NCBI Taxonomy" id="2840899"/>
    <lineage>
        <taxon>Bacteria</taxon>
        <taxon>Pseudomonadati</taxon>
        <taxon>Spirochaetota</taxon>
        <taxon>Spirochaetia</taxon>
        <taxon>Spirochaetales</taxon>
        <taxon>Spirochaetaceae</taxon>
        <taxon>Spirochaetaceae incertae sedis</taxon>
        <taxon>Candidatus Ornithospirochaeta</taxon>
    </lineage>
</organism>
<evidence type="ECO:0000256" key="3">
    <source>
        <dbReference type="ARBA" id="ARBA00023027"/>
    </source>
</evidence>
<dbReference type="InterPro" id="IPR005255">
    <property type="entry name" value="PdxA_fam"/>
</dbReference>
<dbReference type="Pfam" id="PF04166">
    <property type="entry name" value="PdxA"/>
    <property type="match status" value="1"/>
</dbReference>
<reference evidence="4" key="1">
    <citation type="submission" date="2020-10" db="EMBL/GenBank/DDBJ databases">
        <authorList>
            <person name="Gilroy R."/>
        </authorList>
    </citation>
    <scope>NUCLEOTIDE SEQUENCE</scope>
    <source>
        <strain evidence="4">7293</strain>
    </source>
</reference>